<keyword evidence="3 6" id="KW-1133">Transmembrane helix</keyword>
<sequence>MSTALRKPSREHIPLFPKGFIVLRILQLAVAVIVLGLVAYSIHFLAWDGNAFMLAVAIMTIISTVYHLIAWFGVPEAYNYWAILGLDIVLVVMWLAAFAVVAAHIAPWMDYYGPYLYLTSTYEQAWWTGLAAASGMGGGKQNSVLHIISLVIHSIRLHRHRKEGGHCSPGVPWGPKPTMGPTVQQMQQMPQGQQQQVYAAQPVQQQPVYQQQQPVQQQPVYQQPVYQQQQPVYQQQQLVQPQGQVPV</sequence>
<evidence type="ECO:0000256" key="6">
    <source>
        <dbReference type="SAM" id="Phobius"/>
    </source>
</evidence>
<feature type="region of interest" description="Disordered" evidence="5">
    <location>
        <begin position="162"/>
        <end position="186"/>
    </location>
</feature>
<dbReference type="Proteomes" id="UP001302321">
    <property type="component" value="Unassembled WGS sequence"/>
</dbReference>
<dbReference type="Pfam" id="PF01284">
    <property type="entry name" value="MARVEL"/>
    <property type="match status" value="1"/>
</dbReference>
<dbReference type="AlphaFoldDB" id="A0AAN6WKB6"/>
<evidence type="ECO:0000256" key="5">
    <source>
        <dbReference type="SAM" id="MobiDB-lite"/>
    </source>
</evidence>
<keyword evidence="4 6" id="KW-0472">Membrane</keyword>
<gene>
    <name evidence="8" type="ORF">QBC36DRAFT_158051</name>
</gene>
<reference evidence="8" key="1">
    <citation type="journal article" date="2023" name="Mol. Phylogenet. Evol.">
        <title>Genome-scale phylogeny and comparative genomics of the fungal order Sordariales.</title>
        <authorList>
            <person name="Hensen N."/>
            <person name="Bonometti L."/>
            <person name="Westerberg I."/>
            <person name="Brannstrom I.O."/>
            <person name="Guillou S."/>
            <person name="Cros-Aarteil S."/>
            <person name="Calhoun S."/>
            <person name="Haridas S."/>
            <person name="Kuo A."/>
            <person name="Mondo S."/>
            <person name="Pangilinan J."/>
            <person name="Riley R."/>
            <person name="LaButti K."/>
            <person name="Andreopoulos B."/>
            <person name="Lipzen A."/>
            <person name="Chen C."/>
            <person name="Yan M."/>
            <person name="Daum C."/>
            <person name="Ng V."/>
            <person name="Clum A."/>
            <person name="Steindorff A."/>
            <person name="Ohm R.A."/>
            <person name="Martin F."/>
            <person name="Silar P."/>
            <person name="Natvig D.O."/>
            <person name="Lalanne C."/>
            <person name="Gautier V."/>
            <person name="Ament-Velasquez S.L."/>
            <person name="Kruys A."/>
            <person name="Hutchinson M.I."/>
            <person name="Powell A.J."/>
            <person name="Barry K."/>
            <person name="Miller A.N."/>
            <person name="Grigoriev I.V."/>
            <person name="Debuchy R."/>
            <person name="Gladieux P."/>
            <person name="Hiltunen Thoren M."/>
            <person name="Johannesson H."/>
        </authorList>
    </citation>
    <scope>NUCLEOTIDE SEQUENCE</scope>
    <source>
        <strain evidence="8">CBS 892.96</strain>
    </source>
</reference>
<organism evidence="8 9">
    <name type="scientific">Triangularia setosa</name>
    <dbReference type="NCBI Taxonomy" id="2587417"/>
    <lineage>
        <taxon>Eukaryota</taxon>
        <taxon>Fungi</taxon>
        <taxon>Dikarya</taxon>
        <taxon>Ascomycota</taxon>
        <taxon>Pezizomycotina</taxon>
        <taxon>Sordariomycetes</taxon>
        <taxon>Sordariomycetidae</taxon>
        <taxon>Sordariales</taxon>
        <taxon>Podosporaceae</taxon>
        <taxon>Triangularia</taxon>
    </lineage>
</organism>
<dbReference type="PANTHER" id="PTHR37451:SF4">
    <property type="entry name" value="MARVEL DOMAIN-CONTAINING PROTEIN"/>
    <property type="match status" value="1"/>
</dbReference>
<evidence type="ECO:0000313" key="8">
    <source>
        <dbReference type="EMBL" id="KAK4181697.1"/>
    </source>
</evidence>
<reference evidence="8" key="2">
    <citation type="submission" date="2023-05" db="EMBL/GenBank/DDBJ databases">
        <authorList>
            <consortium name="Lawrence Berkeley National Laboratory"/>
            <person name="Steindorff A."/>
            <person name="Hensen N."/>
            <person name="Bonometti L."/>
            <person name="Westerberg I."/>
            <person name="Brannstrom I.O."/>
            <person name="Guillou S."/>
            <person name="Cros-Aarteil S."/>
            <person name="Calhoun S."/>
            <person name="Haridas S."/>
            <person name="Kuo A."/>
            <person name="Mondo S."/>
            <person name="Pangilinan J."/>
            <person name="Riley R."/>
            <person name="Labutti K."/>
            <person name="Andreopoulos B."/>
            <person name="Lipzen A."/>
            <person name="Chen C."/>
            <person name="Yanf M."/>
            <person name="Daum C."/>
            <person name="Ng V."/>
            <person name="Clum A."/>
            <person name="Ohm R."/>
            <person name="Martin F."/>
            <person name="Silar P."/>
            <person name="Natvig D."/>
            <person name="Lalanne C."/>
            <person name="Gautier V."/>
            <person name="Ament-Velasquez S.L."/>
            <person name="Kruys A."/>
            <person name="Hutchinson M.I."/>
            <person name="Powell A.J."/>
            <person name="Barry K."/>
            <person name="Miller A.N."/>
            <person name="Grigoriev I.V."/>
            <person name="Debuchy R."/>
            <person name="Gladieux P."/>
            <person name="Thoren M.H."/>
            <person name="Johannesson H."/>
        </authorList>
    </citation>
    <scope>NUCLEOTIDE SEQUENCE</scope>
    <source>
        <strain evidence="8">CBS 892.96</strain>
    </source>
</reference>
<proteinExistence type="predicted"/>
<dbReference type="GO" id="GO:0016020">
    <property type="term" value="C:membrane"/>
    <property type="evidence" value="ECO:0007669"/>
    <property type="project" value="UniProtKB-SubCell"/>
</dbReference>
<evidence type="ECO:0000256" key="1">
    <source>
        <dbReference type="ARBA" id="ARBA00004141"/>
    </source>
</evidence>
<evidence type="ECO:0000313" key="9">
    <source>
        <dbReference type="Proteomes" id="UP001302321"/>
    </source>
</evidence>
<feature type="transmembrane region" description="Helical" evidence="6">
    <location>
        <begin position="21"/>
        <end position="46"/>
    </location>
</feature>
<feature type="non-terminal residue" evidence="8">
    <location>
        <position position="247"/>
    </location>
</feature>
<dbReference type="PANTHER" id="PTHR37451">
    <property type="entry name" value="MARVEL DOMAIN"/>
    <property type="match status" value="1"/>
</dbReference>
<comment type="caution">
    <text evidence="8">The sequence shown here is derived from an EMBL/GenBank/DDBJ whole genome shotgun (WGS) entry which is preliminary data.</text>
</comment>
<protein>
    <recommendedName>
        <fullName evidence="7">MARVEL domain-containing protein</fullName>
    </recommendedName>
</protein>
<feature type="transmembrane region" description="Helical" evidence="6">
    <location>
        <begin position="81"/>
        <end position="106"/>
    </location>
</feature>
<keyword evidence="9" id="KW-1185">Reference proteome</keyword>
<keyword evidence="2 6" id="KW-0812">Transmembrane</keyword>
<comment type="subcellular location">
    <subcellularLocation>
        <location evidence="1">Membrane</location>
        <topology evidence="1">Multi-pass membrane protein</topology>
    </subcellularLocation>
</comment>
<name>A0AAN6WKB6_9PEZI</name>
<evidence type="ECO:0000256" key="3">
    <source>
        <dbReference type="ARBA" id="ARBA00022989"/>
    </source>
</evidence>
<evidence type="ECO:0000259" key="7">
    <source>
        <dbReference type="Pfam" id="PF01284"/>
    </source>
</evidence>
<accession>A0AAN6WKB6</accession>
<feature type="domain" description="MARVEL" evidence="7">
    <location>
        <begin position="21"/>
        <end position="114"/>
    </location>
</feature>
<dbReference type="InterPro" id="IPR008253">
    <property type="entry name" value="Marvel"/>
</dbReference>
<evidence type="ECO:0000256" key="2">
    <source>
        <dbReference type="ARBA" id="ARBA00022692"/>
    </source>
</evidence>
<dbReference type="EMBL" id="MU866084">
    <property type="protein sequence ID" value="KAK4181697.1"/>
    <property type="molecule type" value="Genomic_DNA"/>
</dbReference>
<feature type="transmembrane region" description="Helical" evidence="6">
    <location>
        <begin position="52"/>
        <end position="74"/>
    </location>
</feature>
<evidence type="ECO:0000256" key="4">
    <source>
        <dbReference type="ARBA" id="ARBA00023136"/>
    </source>
</evidence>